<feature type="domain" description="HTH tetR-type" evidence="3">
    <location>
        <begin position="9"/>
        <end position="69"/>
    </location>
</feature>
<evidence type="ECO:0000256" key="2">
    <source>
        <dbReference type="PROSITE-ProRule" id="PRU00335"/>
    </source>
</evidence>
<dbReference type="InterPro" id="IPR001647">
    <property type="entry name" value="HTH_TetR"/>
</dbReference>
<evidence type="ECO:0000313" key="4">
    <source>
        <dbReference type="EMBL" id="KIX15581.1"/>
    </source>
</evidence>
<dbReference type="InterPro" id="IPR013570">
    <property type="entry name" value="Tscrpt_reg_YsiA_C"/>
</dbReference>
<dbReference type="InterPro" id="IPR009057">
    <property type="entry name" value="Homeodomain-like_sf"/>
</dbReference>
<dbReference type="PANTHER" id="PTHR43479:SF11">
    <property type="entry name" value="ACREF_ENVCD OPERON REPRESSOR-RELATED"/>
    <property type="match status" value="1"/>
</dbReference>
<dbReference type="Pfam" id="PF00440">
    <property type="entry name" value="TetR_N"/>
    <property type="match status" value="1"/>
</dbReference>
<reference evidence="4 5" key="1">
    <citation type="submission" date="2013-11" db="EMBL/GenBank/DDBJ databases">
        <title>Metagenomic analysis of a methanogenic consortium involved in long chain n-alkane degradation.</title>
        <authorList>
            <person name="Davidova I.A."/>
            <person name="Callaghan A.V."/>
            <person name="Wawrik B."/>
            <person name="Pruitt S."/>
            <person name="Marks C."/>
            <person name="Duncan K.E."/>
            <person name="Suflita J.M."/>
        </authorList>
    </citation>
    <scope>NUCLEOTIDE SEQUENCE [LARGE SCALE GENOMIC DNA]</scope>
    <source>
        <strain evidence="4 5">SPR</strain>
    </source>
</reference>
<feature type="DNA-binding region" description="H-T-H motif" evidence="2">
    <location>
        <begin position="32"/>
        <end position="51"/>
    </location>
</feature>
<protein>
    <submittedName>
        <fullName evidence="4">TetR family transcriptional regulator</fullName>
    </submittedName>
</protein>
<dbReference type="RefSeq" id="WP_044346486.1">
    <property type="nucleotide sequence ID" value="NZ_AZAC01000002.1"/>
</dbReference>
<dbReference type="InterPro" id="IPR036271">
    <property type="entry name" value="Tet_transcr_reg_TetR-rel_C_sf"/>
</dbReference>
<dbReference type="EMBL" id="AZAC01000002">
    <property type="protein sequence ID" value="KIX15581.1"/>
    <property type="molecule type" value="Genomic_DNA"/>
</dbReference>
<dbReference type="InParanoid" id="A0A0D2JIT1"/>
<dbReference type="Proteomes" id="UP000032233">
    <property type="component" value="Unassembled WGS sequence"/>
</dbReference>
<dbReference type="SUPFAM" id="SSF46689">
    <property type="entry name" value="Homeodomain-like"/>
    <property type="match status" value="1"/>
</dbReference>
<dbReference type="Gene3D" id="1.10.10.60">
    <property type="entry name" value="Homeodomain-like"/>
    <property type="match status" value="1"/>
</dbReference>
<comment type="caution">
    <text evidence="4">The sequence shown here is derived from an EMBL/GenBank/DDBJ whole genome shotgun (WGS) entry which is preliminary data.</text>
</comment>
<proteinExistence type="predicted"/>
<keyword evidence="5" id="KW-1185">Reference proteome</keyword>
<dbReference type="AlphaFoldDB" id="A0A0D2JIT1"/>
<dbReference type="PROSITE" id="PS50977">
    <property type="entry name" value="HTH_TETR_2"/>
    <property type="match status" value="1"/>
</dbReference>
<dbReference type="GO" id="GO:0003677">
    <property type="term" value="F:DNA binding"/>
    <property type="evidence" value="ECO:0007669"/>
    <property type="project" value="UniProtKB-UniRule"/>
</dbReference>
<evidence type="ECO:0000256" key="1">
    <source>
        <dbReference type="ARBA" id="ARBA00023125"/>
    </source>
</evidence>
<dbReference type="PANTHER" id="PTHR43479">
    <property type="entry name" value="ACREF/ENVCD OPERON REPRESSOR-RELATED"/>
    <property type="match status" value="1"/>
</dbReference>
<dbReference type="Gene3D" id="1.10.357.10">
    <property type="entry name" value="Tetracycline Repressor, domain 2"/>
    <property type="match status" value="1"/>
</dbReference>
<dbReference type="PATRIC" id="fig|1429043.3.peg.520"/>
<organism evidence="4 5">
    <name type="scientific">Dethiosulfatarculus sandiegensis</name>
    <dbReference type="NCBI Taxonomy" id="1429043"/>
    <lineage>
        <taxon>Bacteria</taxon>
        <taxon>Pseudomonadati</taxon>
        <taxon>Thermodesulfobacteriota</taxon>
        <taxon>Desulfarculia</taxon>
        <taxon>Desulfarculales</taxon>
        <taxon>Desulfarculaceae</taxon>
        <taxon>Dethiosulfatarculus</taxon>
    </lineage>
</organism>
<dbReference type="STRING" id="1429043.X474_02480"/>
<name>A0A0D2JIT1_9BACT</name>
<sequence>MSQSSKKNSDKHRRIIQAALKVFARNGFYNSKVSEIARAAKVADGTIYLYFQNKDDILISLFEEEMAAILQKVRLAMSDYDDPVEKLKQFALNHLRLVEEHKELAEIIQVEIRQSSKFMKEYKVIQFGEYLNLISDIVKEGQGKGVFRQDVKPGIFKRAFFGALDEMSRYWVLSPVKKYSIETAATEISSYFLDGVLLVRN</sequence>
<evidence type="ECO:0000259" key="3">
    <source>
        <dbReference type="PROSITE" id="PS50977"/>
    </source>
</evidence>
<dbReference type="PRINTS" id="PR00455">
    <property type="entry name" value="HTHTETR"/>
</dbReference>
<accession>A0A0D2JIT1</accession>
<dbReference type="Pfam" id="PF08359">
    <property type="entry name" value="TetR_C_4"/>
    <property type="match status" value="1"/>
</dbReference>
<gene>
    <name evidence="4" type="ORF">X474_02480</name>
</gene>
<evidence type="ECO:0000313" key="5">
    <source>
        <dbReference type="Proteomes" id="UP000032233"/>
    </source>
</evidence>
<dbReference type="InterPro" id="IPR050624">
    <property type="entry name" value="HTH-type_Tx_Regulator"/>
</dbReference>
<keyword evidence="1 2" id="KW-0238">DNA-binding</keyword>
<dbReference type="OrthoDB" id="9809994at2"/>
<dbReference type="SUPFAM" id="SSF48498">
    <property type="entry name" value="Tetracyclin repressor-like, C-terminal domain"/>
    <property type="match status" value="1"/>
</dbReference>